<dbReference type="OrthoDB" id="10689321at2759"/>
<comment type="caution">
    <text evidence="2">The sequence shown here is derived from an EMBL/GenBank/DDBJ whole genome shotgun (WGS) entry which is preliminary data.</text>
</comment>
<dbReference type="EMBL" id="MCFL01000018">
    <property type="protein sequence ID" value="ORZ36142.1"/>
    <property type="molecule type" value="Genomic_DNA"/>
</dbReference>
<keyword evidence="3" id="KW-1185">Reference proteome</keyword>
<name>A0A1Y2HSN5_9FUNG</name>
<feature type="compositionally biased region" description="Low complexity" evidence="1">
    <location>
        <begin position="92"/>
        <end position="116"/>
    </location>
</feature>
<sequence length="856" mass="89708">MIRPSSAAHGRPPSTSPSPAPHIQGAGTGMRSPSPPPSSIDTRSGSPSSYSPWGSNSSNNNSPPSSPLRPGPSDTVNTLASGTGTPAASIQLPLSLPLPHASSPSTSSPPSLLSHHASARQPQPLSDPRDSAALLWTSLVHAACRFPPAQVSRPALAAPPPPLGLLSTLRRGLEGTRDAASDGAPILPSALALLLVSAGVLAKCRVGTCAAVGVWADILGAVLDLVLVRTVWVAAGTRHDGLGLGKVAEACGSAVGQMLVALLDAGHASLISTELESFFDRVACHLTTHSAYPALFPTLCATLSHAHSHGVHIPRNLIRAVLASLPHAATHDTSFALFSFCLSLAIHPAPCAAHVQDGNDGEPPVEAVAITSLLHPYTSRISAWDLVRSQLIAQLLTTLEPDSVVSPVDPFPLSTMRFGALDRALLFLCASPQRAPRSPQSIAPLDALEFLLLVLTHASPALHRECIIRRLDVLVESYLVDTVTQATAVNEVAVGLKCLAHAVRLVDGGERARTLLDVMVRTRRRWGHDLKYAQAVLEAMHIVPHGFVGSDAIPILEYLSSLRSADLRSRFTTWLTSHALPHLPVASMHHLGSSFAAFLHFVTATHLPSLAPMDKVHAFHACAGSPWQAVMFPADNDVHAFTGCVPGSGAQHVAVLDSPPRPAAALGGGGASSGSMIVHAGAVQPPVDHLHALDMPETLDELVDLTRQRWRDSRGVKGGEEEAWMNRLGIRWLPLAQPGLGVESVHAVAEPISPPNFALLAQSAQTNLMRVATDIVSPCSSSRNNSSGIDGTSMGNGFFAPAPFSTNGNGRMNSSSPPPDNDGGPRRMSMPSDALDGLMVASMSDAELFDAIPVRD</sequence>
<accession>A0A1Y2HSN5</accession>
<reference evidence="2 3" key="1">
    <citation type="submission" date="2016-07" db="EMBL/GenBank/DDBJ databases">
        <title>Pervasive Adenine N6-methylation of Active Genes in Fungi.</title>
        <authorList>
            <consortium name="DOE Joint Genome Institute"/>
            <person name="Mondo S.J."/>
            <person name="Dannebaum R.O."/>
            <person name="Kuo R.C."/>
            <person name="Labutti K."/>
            <person name="Haridas S."/>
            <person name="Kuo A."/>
            <person name="Salamov A."/>
            <person name="Ahrendt S.R."/>
            <person name="Lipzen A."/>
            <person name="Sullivan W."/>
            <person name="Andreopoulos W.B."/>
            <person name="Clum A."/>
            <person name="Lindquist E."/>
            <person name="Daum C."/>
            <person name="Ramamoorthy G.K."/>
            <person name="Gryganskyi A."/>
            <person name="Culley D."/>
            <person name="Magnuson J.K."/>
            <person name="James T.Y."/>
            <person name="O'Malley M.A."/>
            <person name="Stajich J.E."/>
            <person name="Spatafora J.W."/>
            <person name="Visel A."/>
            <person name="Grigoriev I.V."/>
        </authorList>
    </citation>
    <scope>NUCLEOTIDE SEQUENCE [LARGE SCALE GENOMIC DNA]</scope>
    <source>
        <strain evidence="2 3">PL171</strain>
    </source>
</reference>
<evidence type="ECO:0000256" key="1">
    <source>
        <dbReference type="SAM" id="MobiDB-lite"/>
    </source>
</evidence>
<dbReference type="AlphaFoldDB" id="A0A1Y2HSN5"/>
<proteinExistence type="predicted"/>
<feature type="compositionally biased region" description="Low complexity" evidence="1">
    <location>
        <begin position="44"/>
        <end position="63"/>
    </location>
</feature>
<dbReference type="Proteomes" id="UP000193411">
    <property type="component" value="Unassembled WGS sequence"/>
</dbReference>
<evidence type="ECO:0000313" key="2">
    <source>
        <dbReference type="EMBL" id="ORZ36142.1"/>
    </source>
</evidence>
<feature type="region of interest" description="Disordered" evidence="1">
    <location>
        <begin position="1"/>
        <end position="128"/>
    </location>
</feature>
<feature type="compositionally biased region" description="Polar residues" evidence="1">
    <location>
        <begin position="74"/>
        <end position="88"/>
    </location>
</feature>
<feature type="region of interest" description="Disordered" evidence="1">
    <location>
        <begin position="779"/>
        <end position="835"/>
    </location>
</feature>
<gene>
    <name evidence="2" type="ORF">BCR44DRAFT_53548</name>
</gene>
<evidence type="ECO:0000313" key="3">
    <source>
        <dbReference type="Proteomes" id="UP000193411"/>
    </source>
</evidence>
<organism evidence="2 3">
    <name type="scientific">Catenaria anguillulae PL171</name>
    <dbReference type="NCBI Taxonomy" id="765915"/>
    <lineage>
        <taxon>Eukaryota</taxon>
        <taxon>Fungi</taxon>
        <taxon>Fungi incertae sedis</taxon>
        <taxon>Blastocladiomycota</taxon>
        <taxon>Blastocladiomycetes</taxon>
        <taxon>Blastocladiales</taxon>
        <taxon>Catenariaceae</taxon>
        <taxon>Catenaria</taxon>
    </lineage>
</organism>
<protein>
    <submittedName>
        <fullName evidence="2">Uncharacterized protein</fullName>
    </submittedName>
</protein>